<keyword evidence="7" id="KW-0010">Activator</keyword>
<evidence type="ECO:0000313" key="15">
    <source>
        <dbReference type="EMBL" id="THG01653.1"/>
    </source>
</evidence>
<evidence type="ECO:0000256" key="11">
    <source>
        <dbReference type="PROSITE-ProRule" id="PRU00035"/>
    </source>
</evidence>
<feature type="region of interest" description="Disordered" evidence="12">
    <location>
        <begin position="1"/>
        <end position="26"/>
    </location>
</feature>
<feature type="region of interest" description="Disordered" evidence="12">
    <location>
        <begin position="2151"/>
        <end position="2259"/>
    </location>
</feature>
<dbReference type="FunFam" id="1.20.920.10:FF:000043">
    <property type="entry name" value="Transcription initiation factor TFIID subunit 1"/>
    <property type="match status" value="1"/>
</dbReference>
<evidence type="ECO:0000256" key="12">
    <source>
        <dbReference type="SAM" id="MobiDB-lite"/>
    </source>
</evidence>
<dbReference type="PANTHER" id="PTHR13900">
    <property type="entry name" value="TRANSCRIPTION INITIATION FACTOR TFIID"/>
    <property type="match status" value="1"/>
</dbReference>
<keyword evidence="3" id="KW-0156">Chromatin regulator</keyword>
<dbReference type="FunFam" id="3.10.20.90:FF:000223">
    <property type="entry name" value="Transcription initiation factor TFIID subunit 1"/>
    <property type="match status" value="1"/>
</dbReference>
<dbReference type="Gene3D" id="1.20.920.10">
    <property type="entry name" value="Bromodomain-like"/>
    <property type="match status" value="1"/>
</dbReference>
<accession>A0A4S4DFX9</accession>
<feature type="compositionally biased region" description="Acidic residues" evidence="12">
    <location>
        <begin position="13"/>
        <end position="23"/>
    </location>
</feature>
<evidence type="ECO:0000256" key="1">
    <source>
        <dbReference type="ARBA" id="ARBA00004123"/>
    </source>
</evidence>
<evidence type="ECO:0000259" key="13">
    <source>
        <dbReference type="PROSITE" id="PS50014"/>
    </source>
</evidence>
<evidence type="ECO:0000256" key="7">
    <source>
        <dbReference type="ARBA" id="ARBA00023159"/>
    </source>
</evidence>
<dbReference type="PROSITE" id="PS50014">
    <property type="entry name" value="BROMODOMAIN_2"/>
    <property type="match status" value="1"/>
</dbReference>
<dbReference type="STRING" id="542762.A0A4S4DFX9"/>
<feature type="compositionally biased region" description="Polar residues" evidence="12">
    <location>
        <begin position="2218"/>
        <end position="2230"/>
    </location>
</feature>
<dbReference type="Pfam" id="PF00439">
    <property type="entry name" value="Bromodomain"/>
    <property type="match status" value="1"/>
</dbReference>
<dbReference type="InterPro" id="IPR040240">
    <property type="entry name" value="TAF1"/>
</dbReference>
<feature type="region of interest" description="Disordered" evidence="12">
    <location>
        <begin position="1736"/>
        <end position="1762"/>
    </location>
</feature>
<dbReference type="PANTHER" id="PTHR13900:SF0">
    <property type="entry name" value="TRANSCRIPTION INITIATION FACTOR TFIID SUBUNIT 1"/>
    <property type="match status" value="1"/>
</dbReference>
<dbReference type="EMBL" id="SDRB02011358">
    <property type="protein sequence ID" value="THG01653.1"/>
    <property type="molecule type" value="Genomic_DNA"/>
</dbReference>
<dbReference type="InterPro" id="IPR009067">
    <property type="entry name" value="TAF_II_230-bd"/>
</dbReference>
<dbReference type="GO" id="GO:0016251">
    <property type="term" value="F:RNA polymerase II general transcription initiation factor activity"/>
    <property type="evidence" value="ECO:0007669"/>
    <property type="project" value="InterPro"/>
</dbReference>
<dbReference type="InterPro" id="IPR018359">
    <property type="entry name" value="Bromodomain_CS"/>
</dbReference>
<dbReference type="CDD" id="cd04369">
    <property type="entry name" value="Bromodomain"/>
    <property type="match status" value="1"/>
</dbReference>
<feature type="region of interest" description="Disordered" evidence="12">
    <location>
        <begin position="1921"/>
        <end position="1946"/>
    </location>
</feature>
<dbReference type="CDD" id="cd17064">
    <property type="entry name" value="Ubl_TAFs_like"/>
    <property type="match status" value="1"/>
</dbReference>
<dbReference type="GO" id="GO:0005669">
    <property type="term" value="C:transcription factor TFIID complex"/>
    <property type="evidence" value="ECO:0007669"/>
    <property type="project" value="InterPro"/>
</dbReference>
<evidence type="ECO:0000256" key="5">
    <source>
        <dbReference type="ARBA" id="ARBA00023054"/>
    </source>
</evidence>
<dbReference type="PRINTS" id="PR00503">
    <property type="entry name" value="BROMODOMAIN"/>
</dbReference>
<organism evidence="15 16">
    <name type="scientific">Camellia sinensis var. sinensis</name>
    <name type="common">China tea</name>
    <dbReference type="NCBI Taxonomy" id="542762"/>
    <lineage>
        <taxon>Eukaryota</taxon>
        <taxon>Viridiplantae</taxon>
        <taxon>Streptophyta</taxon>
        <taxon>Embryophyta</taxon>
        <taxon>Tracheophyta</taxon>
        <taxon>Spermatophyta</taxon>
        <taxon>Magnoliopsida</taxon>
        <taxon>eudicotyledons</taxon>
        <taxon>Gunneridae</taxon>
        <taxon>Pentapetalae</taxon>
        <taxon>asterids</taxon>
        <taxon>Ericales</taxon>
        <taxon>Theaceae</taxon>
        <taxon>Camellia</taxon>
    </lineage>
</organism>
<dbReference type="SMART" id="SM00213">
    <property type="entry name" value="UBQ"/>
    <property type="match status" value="1"/>
</dbReference>
<proteinExistence type="inferred from homology"/>
<dbReference type="Pfam" id="PF12157">
    <property type="entry name" value="DUF3591"/>
    <property type="match status" value="2"/>
</dbReference>
<evidence type="ECO:0000256" key="4">
    <source>
        <dbReference type="ARBA" id="ARBA00023015"/>
    </source>
</evidence>
<name>A0A4S4DFX9_CAMSN</name>
<comment type="similarity">
    <text evidence="2">Belongs to the TAF1 family.</text>
</comment>
<dbReference type="InterPro" id="IPR036427">
    <property type="entry name" value="Bromodomain-like_sf"/>
</dbReference>
<comment type="subcellular location">
    <subcellularLocation>
        <location evidence="1">Nucleus</location>
    </subcellularLocation>
</comment>
<evidence type="ECO:0000256" key="8">
    <source>
        <dbReference type="ARBA" id="ARBA00023163"/>
    </source>
</evidence>
<keyword evidence="16" id="KW-1185">Reference proteome</keyword>
<dbReference type="InterPro" id="IPR029071">
    <property type="entry name" value="Ubiquitin-like_domsf"/>
</dbReference>
<keyword evidence="6 11" id="KW-0103">Bromodomain</keyword>
<evidence type="ECO:0000259" key="14">
    <source>
        <dbReference type="PROSITE" id="PS50053"/>
    </source>
</evidence>
<feature type="compositionally biased region" description="Basic residues" evidence="12">
    <location>
        <begin position="2151"/>
        <end position="2174"/>
    </location>
</feature>
<reference evidence="15 16" key="1">
    <citation type="journal article" date="2018" name="Proc. Natl. Acad. Sci. U.S.A.">
        <title>Draft genome sequence of Camellia sinensis var. sinensis provides insights into the evolution of the tea genome and tea quality.</title>
        <authorList>
            <person name="Wei C."/>
            <person name="Yang H."/>
            <person name="Wang S."/>
            <person name="Zhao J."/>
            <person name="Liu C."/>
            <person name="Gao L."/>
            <person name="Xia E."/>
            <person name="Lu Y."/>
            <person name="Tai Y."/>
            <person name="She G."/>
            <person name="Sun J."/>
            <person name="Cao H."/>
            <person name="Tong W."/>
            <person name="Gao Q."/>
            <person name="Li Y."/>
            <person name="Deng W."/>
            <person name="Jiang X."/>
            <person name="Wang W."/>
            <person name="Chen Q."/>
            <person name="Zhang S."/>
            <person name="Li H."/>
            <person name="Wu J."/>
            <person name="Wang P."/>
            <person name="Li P."/>
            <person name="Shi C."/>
            <person name="Zheng F."/>
            <person name="Jian J."/>
            <person name="Huang B."/>
            <person name="Shan D."/>
            <person name="Shi M."/>
            <person name="Fang C."/>
            <person name="Yue Y."/>
            <person name="Li F."/>
            <person name="Li D."/>
            <person name="Wei S."/>
            <person name="Han B."/>
            <person name="Jiang C."/>
            <person name="Yin Y."/>
            <person name="Xia T."/>
            <person name="Zhang Z."/>
            <person name="Bennetzen J.L."/>
            <person name="Zhao S."/>
            <person name="Wan X."/>
        </authorList>
    </citation>
    <scope>NUCLEOTIDE SEQUENCE [LARGE SCALE GENOMIC DNA]</scope>
    <source>
        <strain evidence="16">cv. Shuchazao</strain>
        <tissue evidence="15">Leaf</tissue>
    </source>
</reference>
<keyword evidence="9" id="KW-0539">Nucleus</keyword>
<dbReference type="Pfam" id="PF00240">
    <property type="entry name" value="ubiquitin"/>
    <property type="match status" value="1"/>
</dbReference>
<gene>
    <name evidence="15" type="ORF">TEA_011730</name>
</gene>
<dbReference type="SUPFAM" id="SSF54236">
    <property type="entry name" value="Ubiquitin-like"/>
    <property type="match status" value="1"/>
</dbReference>
<keyword evidence="8" id="KW-0804">Transcription</keyword>
<feature type="compositionally biased region" description="Basic residues" evidence="12">
    <location>
        <begin position="1928"/>
        <end position="1937"/>
    </location>
</feature>
<feature type="compositionally biased region" description="Basic and acidic residues" evidence="12">
    <location>
        <begin position="2197"/>
        <end position="2206"/>
    </location>
</feature>
<evidence type="ECO:0000313" key="16">
    <source>
        <dbReference type="Proteomes" id="UP000306102"/>
    </source>
</evidence>
<comment type="caution">
    <text evidence="15">The sequence shown here is derived from an EMBL/GenBank/DDBJ whole genome shotgun (WGS) entry which is preliminary data.</text>
</comment>
<dbReference type="SMART" id="SM00297">
    <property type="entry name" value="BROMO"/>
    <property type="match status" value="1"/>
</dbReference>
<keyword evidence="4" id="KW-0805">Transcription regulation</keyword>
<evidence type="ECO:0000256" key="3">
    <source>
        <dbReference type="ARBA" id="ARBA00022853"/>
    </source>
</evidence>
<dbReference type="SUPFAM" id="SSF47370">
    <property type="entry name" value="Bromodomain"/>
    <property type="match status" value="1"/>
</dbReference>
<dbReference type="InterPro" id="IPR000626">
    <property type="entry name" value="Ubiquitin-like_dom"/>
</dbReference>
<dbReference type="GO" id="GO:0051123">
    <property type="term" value="P:RNA polymerase II preinitiation complex assembly"/>
    <property type="evidence" value="ECO:0007669"/>
    <property type="project" value="TreeGrafter"/>
</dbReference>
<dbReference type="GO" id="GO:0017025">
    <property type="term" value="F:TBP-class protein binding"/>
    <property type="evidence" value="ECO:0007669"/>
    <property type="project" value="InterPro"/>
</dbReference>
<feature type="region of interest" description="Disordered" evidence="12">
    <location>
        <begin position="100"/>
        <end position="122"/>
    </location>
</feature>
<dbReference type="Gene3D" id="3.10.20.90">
    <property type="entry name" value="Phosphatidylinositol 3-kinase Catalytic Subunit, Chain A, domain 1"/>
    <property type="match status" value="1"/>
</dbReference>
<feature type="domain" description="Bromo" evidence="13">
    <location>
        <begin position="2007"/>
        <end position="2077"/>
    </location>
</feature>
<feature type="compositionally biased region" description="Polar residues" evidence="12">
    <location>
        <begin position="1"/>
        <end position="10"/>
    </location>
</feature>
<keyword evidence="5" id="KW-0175">Coiled coil</keyword>
<evidence type="ECO:0000256" key="6">
    <source>
        <dbReference type="ARBA" id="ARBA00023117"/>
    </source>
</evidence>
<protein>
    <recommendedName>
        <fullName evidence="10">Transcription initiation factor TFIID subunit 1</fullName>
    </recommendedName>
</protein>
<feature type="domain" description="Ubiquitin-like" evidence="14">
    <location>
        <begin position="812"/>
        <end position="882"/>
    </location>
</feature>
<dbReference type="InterPro" id="IPR022591">
    <property type="entry name" value="TAF1_HAT_dom"/>
</dbReference>
<evidence type="ECO:0000256" key="10">
    <source>
        <dbReference type="ARBA" id="ARBA00040102"/>
    </source>
</evidence>
<evidence type="ECO:0000256" key="2">
    <source>
        <dbReference type="ARBA" id="ARBA00009064"/>
    </source>
</evidence>
<sequence>MGYESASTSQDGRDEDDEDEYEEASGGNRLLGFMFGNVDGSGDLDVDYLDEVLKSGCGRRNGGSDAVAVVGCKGCSVTVADAKEHLAALADKLGPSLTDIDLSGKSPHPPADAAEQDYDEKAEDAVDYEDIDEQYEGPEIHATSEEDYLLPKKDYFSTEVSVATLEQKTSVFDDENYDDEEEEFEKEPELVDTNTEVQNIPSSVPYEYRVLNGCGYAYRYGGTRTGYGKRGSGMFGSFGYGVGTHGYTYRVRQKGSAHGHARNLGSFKEMIWENFIGMEKALDKDWTKETLKNGLSDSFGQLGMLSQLVTKYMGEPGDTLTTLSEGEKYPVDDLETGSFETEKLPVDLSDQEEEPEDLEELFDDKSSTPLPILCVEDGTVILRFSEIFGNYKPREKEKKDRKYTIPKEKYESLDTSHIVEEDEEGFLKGTCQGVSFTKHAHAVQDNILGTMDDEFESAKFGFIQGTPMMASQVDEQRLDSYLSAEPMKEDTTLDLSAEWSSTLSPKFYPLDQQDWEEKIIWDNSPAQSYNAAGSCETSGSDSEDLFGIQTELESRPHNTQPELQMESDERDCGFFLHSCPVSVEPFGSNEILGLTNQSYSESRCHPQLLRLESRLEHPNNSDGRKGDITEEIHHSDAIKRFSKLTLQNRDIVEGSWLDRIIWEPHQSIAKPKLILDLQDEQMLFEILDNKDGKHLRLHAGAMFITRSVKSSGGDSLELHGHGGPSGARFNIANDKFYSSRKISQQLKSHSKKRAAHGVKVLHSIPALKLQTTKPKLSNKDIANFHRPKALWYPHDNEVVLKEQGKLPTQGPMKIILKSLGGKGSKLHVDAEETISSVKAKASKKLDFKPLEPLKIFYSGRELEVHKSLAAQNVRPNSLLHLVRAKINLLPRAQKVPGENKSLRPPGAFKKKSDLSVRDGHVFLMEYCEERPLLLGNAGMGARLCTYYQKSTPGDQTGNLLRNGNNSLGSVLILDPADKSPFLGDIKAGCSQSCLETNMYRAPIFPHKVSSTDYLLVRSTKGKLSIRRIDRLDVVGQQEPHMEVMAPGTKGVQTYIMNRLLVYMYREFRAIDKRDSLPSIRADELSAQFPTLSEPFLRKRLKHCADLQRGSSGQLYWIMRRNFRIPLEEELRRMVTPENVCAYESMLAGLYKLKRLGITRLTNSNGLSSAMNQLPDEAIALAAASHIERELQITPWSLSSNFVACTSQVNYFTLIPCILSTSAADVVIVQILVWASELCGIVVVGVYYCRTASCSSCLDREFLCLDYFHPAQGNHCMPTLDFDLPFITVLQDRENIERLEITGVGDPSGRGLGFSYVRTAPKAPISNAMVKKKQAVSRGGSTVTGTDADLRRLSMEAAREVLLKFNVPEEQIAKQTRWHRIAMIRKLSSEQAASGVKVDPTTISKYARGQRMSFLQLQQQTREKCQEIWDRQVQSLSTVDGDDFESDSEANSDLDSFAGDLENLLDAEECEEGEEGNYESKHDKVDGVRGLKMRRRPLQAQAEEEIEDEAAEAAELCRMLMDGMEFMDYIVSNNFVILSVANIWLRNIICAVRYDVNYEEAERKKKKKTRAAGEETGSLLGFGIGNAERAKKASTMVNKIAIGSQPNEFYTSKENIIRGPKKEEKLLVKKNFAGKIVKEKKSARESFVCGACGQLGHMRTNKNCPKYGEDIETQVEGTDLEKASVRSNFSDRVGQPQQKTLIKKLVSKSATKMALVEAPPEYDKSSTKAKVLKVKCGSTDKLPDKPTPAASQSSDRMVTSDAEAGNKPAVKVNKIIFSNKMKSEDVPVEYHKPSIVIKPPVETERDQPRKKIIIKRPKEIINLDQGNKDGSAGLEFRKMKKIIELSSFEKHSDYESKRLAGEAARRKIREDKRWWEEEEKRRIAEREREERARRLYEQRRVLEEQERLSEIRRYEESIRREREEEERQKAKKKKKKRPETRDDYLVVDELRPRRNDRRLPERDRTSKRRPVVELGRYGAEYAPATKRRKGGEVGLANILESIVETLKDRYEVSYLFLKPVSKKEAPDYLDIIKHPMDLSTIKEKVRRLEYKSREEFRHDVWQITYNAHKYNDGRNPGIPPLADQLLELCDYLLSENDNGLTEAEAGGAGKSSAIMGTPNGILFYLDRGSYLVILEHCSTSLRMCRVVFHKRVKRRRRGEKKKKKKKRREKKKKKGRENWTEGGINQRRRSGGGAAEAELLHEHEPARACRRQNQPPPSSSVVCRTSTNQHELNYPRNKKMKSTQLNSDKNTKSRDFNKHKHLHQHFSYITQNSQAFEKPQLN</sequence>
<dbReference type="Proteomes" id="UP000306102">
    <property type="component" value="Unassembled WGS sequence"/>
</dbReference>
<dbReference type="InterPro" id="IPR001487">
    <property type="entry name" value="Bromodomain"/>
</dbReference>
<dbReference type="Pfam" id="PF09247">
    <property type="entry name" value="TBP-binding"/>
    <property type="match status" value="1"/>
</dbReference>
<evidence type="ECO:0000256" key="9">
    <source>
        <dbReference type="ARBA" id="ARBA00023242"/>
    </source>
</evidence>
<dbReference type="GO" id="GO:0004402">
    <property type="term" value="F:histone acetyltransferase activity"/>
    <property type="evidence" value="ECO:0007669"/>
    <property type="project" value="InterPro"/>
</dbReference>
<dbReference type="PROSITE" id="PS00633">
    <property type="entry name" value="BROMODOMAIN_1"/>
    <property type="match status" value="1"/>
</dbReference>
<dbReference type="PROSITE" id="PS50053">
    <property type="entry name" value="UBIQUITIN_2"/>
    <property type="match status" value="1"/>
</dbReference>